<dbReference type="Gene3D" id="3.20.20.370">
    <property type="entry name" value="Glycoside hydrolase/deacetylase"/>
    <property type="match status" value="1"/>
</dbReference>
<organism evidence="2 3">
    <name type="scientific">Svornostia abyssi</name>
    <dbReference type="NCBI Taxonomy" id="2898438"/>
    <lineage>
        <taxon>Bacteria</taxon>
        <taxon>Bacillati</taxon>
        <taxon>Actinomycetota</taxon>
        <taxon>Thermoleophilia</taxon>
        <taxon>Solirubrobacterales</taxon>
        <taxon>Baekduiaceae</taxon>
        <taxon>Svornostia</taxon>
    </lineage>
</organism>
<protein>
    <submittedName>
        <fullName evidence="2">DUF2334 domain-containing protein</fullName>
    </submittedName>
</protein>
<evidence type="ECO:0000313" key="2">
    <source>
        <dbReference type="EMBL" id="UUY04811.1"/>
    </source>
</evidence>
<sequence>MVFDDALTAVQALPDEVTAPRIARRLRQRVPGNARRLAQRLAVKQGLLHPEQRSVVRMERLRRRVLGSAAAAPPRFLVRMDEFPHWLAADEPRFGTDDFERFHAVMAQAGVPYLTAVVPQPGPNPNDPRDTRRRELDAREREVLARLPREGVTFGMHGLDHRTRDLRPRHQGELLGLDDEALAWRLEEGLAQLARHGISTRILVPPWNRFGAGQWPVLAAHFDVITGGPESVRHMGLQAGPVWHGDAVYLPSYEPFYAQAGSIAAPAQAAIQREGGAWIPIVLHWGWELEDDFEGLRRLLDVIGPHTTHWDDFLAAVDRSAARTRPVAVPDADTSTARRSAA</sequence>
<evidence type="ECO:0000256" key="1">
    <source>
        <dbReference type="SAM" id="MobiDB-lite"/>
    </source>
</evidence>
<dbReference type="Pfam" id="PF10096">
    <property type="entry name" value="DUF2334"/>
    <property type="match status" value="1"/>
</dbReference>
<feature type="region of interest" description="Disordered" evidence="1">
    <location>
        <begin position="115"/>
        <end position="134"/>
    </location>
</feature>
<dbReference type="InterPro" id="IPR018763">
    <property type="entry name" value="DUF2334"/>
</dbReference>
<dbReference type="RefSeq" id="WP_353865291.1">
    <property type="nucleotide sequence ID" value="NZ_CP088295.1"/>
</dbReference>
<reference evidence="3" key="1">
    <citation type="submission" date="2021-11" db="EMBL/GenBank/DDBJ databases">
        <title>Cultivation dependent microbiological survey of springs from the worlds oldest radium mine currently devoted to the extraction of radon-saturated water.</title>
        <authorList>
            <person name="Kapinusova G."/>
            <person name="Smrhova T."/>
            <person name="Strejcek M."/>
            <person name="Suman J."/>
            <person name="Jani K."/>
            <person name="Pajer P."/>
            <person name="Uhlik O."/>
        </authorList>
    </citation>
    <scope>NUCLEOTIDE SEQUENCE [LARGE SCALE GENOMIC DNA]</scope>
    <source>
        <strain evidence="3">J379</strain>
    </source>
</reference>
<dbReference type="SUPFAM" id="SSF88713">
    <property type="entry name" value="Glycoside hydrolase/deacetylase"/>
    <property type="match status" value="1"/>
</dbReference>
<proteinExistence type="predicted"/>
<evidence type="ECO:0000313" key="3">
    <source>
        <dbReference type="Proteomes" id="UP001058860"/>
    </source>
</evidence>
<dbReference type="Proteomes" id="UP001058860">
    <property type="component" value="Chromosome"/>
</dbReference>
<name>A0ABY5PJL2_9ACTN</name>
<accession>A0ABY5PJL2</accession>
<gene>
    <name evidence="2" type="ORF">LRS13_04585</name>
</gene>
<dbReference type="InterPro" id="IPR011330">
    <property type="entry name" value="Glyco_hydro/deAcase_b/a-brl"/>
</dbReference>
<keyword evidence="3" id="KW-1185">Reference proteome</keyword>
<dbReference type="EMBL" id="CP088295">
    <property type="protein sequence ID" value="UUY04811.1"/>
    <property type="molecule type" value="Genomic_DNA"/>
</dbReference>